<dbReference type="Proteomes" id="UP000430120">
    <property type="component" value="Unassembled WGS sequence"/>
</dbReference>
<dbReference type="AlphaFoldDB" id="A0A643FAY1"/>
<evidence type="ECO:0000313" key="3">
    <source>
        <dbReference type="Proteomes" id="UP000430120"/>
    </source>
</evidence>
<dbReference type="Gene3D" id="3.40.50.720">
    <property type="entry name" value="NAD(P)-binding Rossmann-like Domain"/>
    <property type="match status" value="1"/>
</dbReference>
<sequence length="261" mass="26979">MDLGLTGKRALVLSAGSGLGRAIALALAREGATVCVANRSAAPVEETVAMIRAAGGQAHAFHWDLAEEAQWRAGVQAVLDRVGGIDILVNNTGGPAPGPADGQAPEVWRRAFEAMVLSVFGITDLLLPGMRERGWGRIITSTSSGVITPIPNLGLSNSLRAALHGWSKTLARDVAAQGITVNVVVPGRIATARTAFLDGAKAHREGRDAASVEAEAAAAIPMGRYGRPEEYGDAVAFLASERAAYITGTTLRVDGGLIPSV</sequence>
<dbReference type="RefSeq" id="WP_151124362.1">
    <property type="nucleotide sequence ID" value="NZ_CP088082.1"/>
</dbReference>
<dbReference type="PANTHER" id="PTHR42879">
    <property type="entry name" value="3-OXOACYL-(ACYL-CARRIER-PROTEIN) REDUCTASE"/>
    <property type="match status" value="1"/>
</dbReference>
<dbReference type="SUPFAM" id="SSF51735">
    <property type="entry name" value="NAD(P)-binding Rossmann-fold domains"/>
    <property type="match status" value="1"/>
</dbReference>
<gene>
    <name evidence="2" type="ORF">F7Q92_11895</name>
</gene>
<evidence type="ECO:0000256" key="1">
    <source>
        <dbReference type="ARBA" id="ARBA00006484"/>
    </source>
</evidence>
<dbReference type="FunFam" id="3.40.50.720:FF:000084">
    <property type="entry name" value="Short-chain dehydrogenase reductase"/>
    <property type="match status" value="1"/>
</dbReference>
<name>A0A643FAY1_IDEDE</name>
<dbReference type="Pfam" id="PF13561">
    <property type="entry name" value="adh_short_C2"/>
    <property type="match status" value="1"/>
</dbReference>
<dbReference type="InterPro" id="IPR036291">
    <property type="entry name" value="NAD(P)-bd_dom_sf"/>
</dbReference>
<protein>
    <submittedName>
        <fullName evidence="2">SDR family oxidoreductase</fullName>
    </submittedName>
</protein>
<accession>A0A643FAY1</accession>
<dbReference type="EMBL" id="VZPB01000025">
    <property type="protein sequence ID" value="KAB0581425.1"/>
    <property type="molecule type" value="Genomic_DNA"/>
</dbReference>
<reference evidence="2 3" key="1">
    <citation type="submission" date="2019-09" db="EMBL/GenBank/DDBJ databases">
        <title>Draft genome sequences of 48 bacterial type strains from the CCUG.</title>
        <authorList>
            <person name="Tunovic T."/>
            <person name="Pineiro-Iglesias B."/>
            <person name="Unosson C."/>
            <person name="Inganas E."/>
            <person name="Ohlen M."/>
            <person name="Cardew S."/>
            <person name="Jensie-Markopoulos S."/>
            <person name="Salva-Serra F."/>
            <person name="Jaen-Luchoro D."/>
            <person name="Karlsson R."/>
            <person name="Svensson-Stadler L."/>
            <person name="Chun J."/>
            <person name="Moore E."/>
        </authorList>
    </citation>
    <scope>NUCLEOTIDE SEQUENCE [LARGE SCALE GENOMIC DNA]</scope>
    <source>
        <strain evidence="2 3">CCUG 30977</strain>
    </source>
</reference>
<dbReference type="CDD" id="cd05344">
    <property type="entry name" value="BKR_like_SDR_like"/>
    <property type="match status" value="1"/>
</dbReference>
<dbReference type="OrthoDB" id="9793325at2"/>
<dbReference type="PRINTS" id="PR00081">
    <property type="entry name" value="GDHRDH"/>
</dbReference>
<comment type="similarity">
    <text evidence="1">Belongs to the short-chain dehydrogenases/reductases (SDR) family.</text>
</comment>
<organism evidence="2 3">
    <name type="scientific">Ideonella dechloratans</name>
    <dbReference type="NCBI Taxonomy" id="36863"/>
    <lineage>
        <taxon>Bacteria</taxon>
        <taxon>Pseudomonadati</taxon>
        <taxon>Pseudomonadota</taxon>
        <taxon>Betaproteobacteria</taxon>
        <taxon>Burkholderiales</taxon>
        <taxon>Sphaerotilaceae</taxon>
        <taxon>Ideonella</taxon>
    </lineage>
</organism>
<evidence type="ECO:0000313" key="2">
    <source>
        <dbReference type="EMBL" id="KAB0581425.1"/>
    </source>
</evidence>
<keyword evidence="3" id="KW-1185">Reference proteome</keyword>
<comment type="caution">
    <text evidence="2">The sequence shown here is derived from an EMBL/GenBank/DDBJ whole genome shotgun (WGS) entry which is preliminary data.</text>
</comment>
<dbReference type="InterPro" id="IPR002347">
    <property type="entry name" value="SDR_fam"/>
</dbReference>
<dbReference type="InterPro" id="IPR050259">
    <property type="entry name" value="SDR"/>
</dbReference>
<dbReference type="PANTHER" id="PTHR42879:SF6">
    <property type="entry name" value="NADPH-DEPENDENT REDUCTASE BACG"/>
    <property type="match status" value="1"/>
</dbReference>
<proteinExistence type="inferred from homology"/>